<reference evidence="1" key="1">
    <citation type="journal article" date="2023" name="G3 (Bethesda)">
        <title>Whole genome assemblies of Zophobas morio and Tenebrio molitor.</title>
        <authorList>
            <person name="Kaur S."/>
            <person name="Stinson S.A."/>
            <person name="diCenzo G.C."/>
        </authorList>
    </citation>
    <scope>NUCLEOTIDE SEQUENCE</scope>
    <source>
        <strain evidence="1">QUZm001</strain>
    </source>
</reference>
<dbReference type="AlphaFoldDB" id="A0AA38IMI4"/>
<comment type="caution">
    <text evidence="1">The sequence shown here is derived from an EMBL/GenBank/DDBJ whole genome shotgun (WGS) entry which is preliminary data.</text>
</comment>
<dbReference type="Proteomes" id="UP001168821">
    <property type="component" value="Unassembled WGS sequence"/>
</dbReference>
<dbReference type="EMBL" id="JALNTZ010000003">
    <property type="protein sequence ID" value="KAJ3657664.1"/>
    <property type="molecule type" value="Genomic_DNA"/>
</dbReference>
<proteinExistence type="predicted"/>
<evidence type="ECO:0000313" key="2">
    <source>
        <dbReference type="Proteomes" id="UP001168821"/>
    </source>
</evidence>
<gene>
    <name evidence="1" type="ORF">Zmor_009451</name>
</gene>
<name>A0AA38IMI4_9CUCU</name>
<protein>
    <submittedName>
        <fullName evidence="1">Uncharacterized protein</fullName>
    </submittedName>
</protein>
<organism evidence="1 2">
    <name type="scientific">Zophobas morio</name>
    <dbReference type="NCBI Taxonomy" id="2755281"/>
    <lineage>
        <taxon>Eukaryota</taxon>
        <taxon>Metazoa</taxon>
        <taxon>Ecdysozoa</taxon>
        <taxon>Arthropoda</taxon>
        <taxon>Hexapoda</taxon>
        <taxon>Insecta</taxon>
        <taxon>Pterygota</taxon>
        <taxon>Neoptera</taxon>
        <taxon>Endopterygota</taxon>
        <taxon>Coleoptera</taxon>
        <taxon>Polyphaga</taxon>
        <taxon>Cucujiformia</taxon>
        <taxon>Tenebrionidae</taxon>
        <taxon>Zophobas</taxon>
    </lineage>
</organism>
<sequence length="85" mass="9820">MQAPGYQLRDDGQVEEIFRILHTKSLIIINRLTCPKPHVRPGESDKFQSLQEGFMASRLEPDRLIEEAAALSRLQLYNFTKYNSV</sequence>
<keyword evidence="2" id="KW-1185">Reference proteome</keyword>
<evidence type="ECO:0000313" key="1">
    <source>
        <dbReference type="EMBL" id="KAJ3657664.1"/>
    </source>
</evidence>
<accession>A0AA38IMI4</accession>